<dbReference type="GO" id="GO:0046294">
    <property type="term" value="P:formaldehyde catabolic process"/>
    <property type="evidence" value="ECO:0000318"/>
    <property type="project" value="GO_Central"/>
</dbReference>
<keyword evidence="2 7" id="KW-0479">Metal-binding</keyword>
<evidence type="ECO:0000256" key="5">
    <source>
        <dbReference type="ARBA" id="ARBA00023027"/>
    </source>
</evidence>
<feature type="domain" description="Enoyl reductase (ER)" evidence="8">
    <location>
        <begin position="20"/>
        <end position="374"/>
    </location>
</feature>
<keyword evidence="5" id="KW-0520">NAD</keyword>
<evidence type="ECO:0000313" key="10">
    <source>
        <dbReference type="Proteomes" id="UP000001514"/>
    </source>
</evidence>
<dbReference type="InterPro" id="IPR013154">
    <property type="entry name" value="ADH-like_N"/>
</dbReference>
<gene>
    <name evidence="9" type="ORF">SELMODRAFT_102635</name>
</gene>
<dbReference type="PROSITE" id="PS00059">
    <property type="entry name" value="ADH_ZINC"/>
    <property type="match status" value="1"/>
</dbReference>
<proteinExistence type="inferred from homology"/>
<evidence type="ECO:0000313" key="9">
    <source>
        <dbReference type="EMBL" id="EFJ24036.1"/>
    </source>
</evidence>
<comment type="similarity">
    <text evidence="6">Belongs to the zinc-containing alcohol dehydrogenase family. Class-IV subfamily.</text>
</comment>
<protein>
    <recommendedName>
        <fullName evidence="8">Enoyl reductase (ER) domain-containing protein</fullName>
    </recommendedName>
</protein>
<dbReference type="InterPro" id="IPR011032">
    <property type="entry name" value="GroES-like_sf"/>
</dbReference>
<evidence type="ECO:0000256" key="7">
    <source>
        <dbReference type="RuleBase" id="RU361277"/>
    </source>
</evidence>
<dbReference type="Pfam" id="PF08240">
    <property type="entry name" value="ADH_N"/>
    <property type="match status" value="1"/>
</dbReference>
<dbReference type="SMART" id="SM00829">
    <property type="entry name" value="PKS_ER"/>
    <property type="match status" value="1"/>
</dbReference>
<dbReference type="Pfam" id="PF00107">
    <property type="entry name" value="ADH_zinc_N"/>
    <property type="match status" value="1"/>
</dbReference>
<keyword evidence="10" id="KW-1185">Reference proteome</keyword>
<dbReference type="Gramene" id="EFJ24036">
    <property type="protein sequence ID" value="EFJ24036"/>
    <property type="gene ID" value="SELMODRAFT_102635"/>
</dbReference>
<dbReference type="SUPFAM" id="SSF50129">
    <property type="entry name" value="GroES-like"/>
    <property type="match status" value="2"/>
</dbReference>
<dbReference type="InterPro" id="IPR002328">
    <property type="entry name" value="ADH_Zn_CS"/>
</dbReference>
<dbReference type="FunFam" id="3.40.50.720:FF:000003">
    <property type="entry name" value="S-(hydroxymethyl)glutathione dehydrogenase"/>
    <property type="match status" value="1"/>
</dbReference>
<dbReference type="Gene3D" id="3.90.180.10">
    <property type="entry name" value="Medium-chain alcohol dehydrogenases, catalytic domain"/>
    <property type="match status" value="1"/>
</dbReference>
<keyword evidence="3 7" id="KW-0862">Zinc</keyword>
<evidence type="ECO:0000259" key="8">
    <source>
        <dbReference type="SMART" id="SM00829"/>
    </source>
</evidence>
<evidence type="ECO:0000256" key="2">
    <source>
        <dbReference type="ARBA" id="ARBA00022723"/>
    </source>
</evidence>
<evidence type="ECO:0000256" key="1">
    <source>
        <dbReference type="ARBA" id="ARBA00001947"/>
    </source>
</evidence>
<dbReference type="InterPro" id="IPR013149">
    <property type="entry name" value="ADH-like_C"/>
</dbReference>
<evidence type="ECO:0000256" key="3">
    <source>
        <dbReference type="ARBA" id="ARBA00022833"/>
    </source>
</evidence>
<dbReference type="GO" id="GO:0005829">
    <property type="term" value="C:cytosol"/>
    <property type="evidence" value="ECO:0000318"/>
    <property type="project" value="GO_Central"/>
</dbReference>
<dbReference type="PANTHER" id="PTHR43880">
    <property type="entry name" value="ALCOHOL DEHYDROGENASE"/>
    <property type="match status" value="1"/>
</dbReference>
<name>D8RVX9_SELML</name>
<dbReference type="InterPro" id="IPR036291">
    <property type="entry name" value="NAD(P)-bd_dom_sf"/>
</dbReference>
<dbReference type="Gene3D" id="3.40.50.720">
    <property type="entry name" value="NAD(P)-binding Rossmann-like Domain"/>
    <property type="match status" value="1"/>
</dbReference>
<dbReference type="eggNOG" id="KOG0022">
    <property type="taxonomic scope" value="Eukaryota"/>
</dbReference>
<sequence>MASTVGRAIQCRAAVLHSAGSEFELETINVEPPKSGEIRMQVLYSSLCHTDITIADWGTLKYPVILGHEGSGVVESVGEGVTEFAPGDRVICVYQGECGKCKLCKLSTTNHCEVSFGNLFTPFMPLDGTARFSSLDGSVIHHFVNTSTFTEYTVLDKTSVVKVDPVPLESACLLGCGVPTGLGSALNLASVQAGSTVAVIGLGTVGLAAVEGARIAGATRIIGIDILARKFEAARAFGATECLNPQDHEAPLHEVVLLELTNGGVDYCFECVGKPHLLVQALLSTTGYGTTVMVGAPRPDEMVTFPPVILLSGRQLKSGYFGGFRGKSDMRKLVDMCSTKEINLDGYITHRLPFSEVNEGVKLLSSGSCIKCVFSMDG</sequence>
<keyword evidence="4" id="KW-0560">Oxidoreductase</keyword>
<dbReference type="AlphaFoldDB" id="D8RVX9"/>
<dbReference type="HOGENOM" id="CLU_026673_14_0_1"/>
<organism evidence="10">
    <name type="scientific">Selaginella moellendorffii</name>
    <name type="common">Spikemoss</name>
    <dbReference type="NCBI Taxonomy" id="88036"/>
    <lineage>
        <taxon>Eukaryota</taxon>
        <taxon>Viridiplantae</taxon>
        <taxon>Streptophyta</taxon>
        <taxon>Embryophyta</taxon>
        <taxon>Tracheophyta</taxon>
        <taxon>Lycopodiopsida</taxon>
        <taxon>Selaginellales</taxon>
        <taxon>Selaginellaceae</taxon>
        <taxon>Selaginella</taxon>
    </lineage>
</organism>
<dbReference type="GO" id="GO:0051903">
    <property type="term" value="F:S-(hydroxymethyl)glutathione dehydrogenase [NAD(P)+] activity"/>
    <property type="evidence" value="ECO:0000318"/>
    <property type="project" value="GO_Central"/>
</dbReference>
<dbReference type="InterPro" id="IPR020843">
    <property type="entry name" value="ER"/>
</dbReference>
<dbReference type="InParanoid" id="D8RVX9"/>
<dbReference type="GO" id="GO:0004022">
    <property type="term" value="F:alcohol dehydrogenase (NAD+) activity"/>
    <property type="evidence" value="ECO:0000318"/>
    <property type="project" value="GO_Central"/>
</dbReference>
<evidence type="ECO:0000256" key="4">
    <source>
        <dbReference type="ARBA" id="ARBA00023002"/>
    </source>
</evidence>
<reference evidence="9 10" key="1">
    <citation type="journal article" date="2011" name="Science">
        <title>The Selaginella genome identifies genetic changes associated with the evolution of vascular plants.</title>
        <authorList>
            <person name="Banks J.A."/>
            <person name="Nishiyama T."/>
            <person name="Hasebe M."/>
            <person name="Bowman J.L."/>
            <person name="Gribskov M."/>
            <person name="dePamphilis C."/>
            <person name="Albert V.A."/>
            <person name="Aono N."/>
            <person name="Aoyama T."/>
            <person name="Ambrose B.A."/>
            <person name="Ashton N.W."/>
            <person name="Axtell M.J."/>
            <person name="Barker E."/>
            <person name="Barker M.S."/>
            <person name="Bennetzen J.L."/>
            <person name="Bonawitz N.D."/>
            <person name="Chapple C."/>
            <person name="Cheng C."/>
            <person name="Correa L.G."/>
            <person name="Dacre M."/>
            <person name="DeBarry J."/>
            <person name="Dreyer I."/>
            <person name="Elias M."/>
            <person name="Engstrom E.M."/>
            <person name="Estelle M."/>
            <person name="Feng L."/>
            <person name="Finet C."/>
            <person name="Floyd S.K."/>
            <person name="Frommer W.B."/>
            <person name="Fujita T."/>
            <person name="Gramzow L."/>
            <person name="Gutensohn M."/>
            <person name="Harholt J."/>
            <person name="Hattori M."/>
            <person name="Heyl A."/>
            <person name="Hirai T."/>
            <person name="Hiwatashi Y."/>
            <person name="Ishikawa M."/>
            <person name="Iwata M."/>
            <person name="Karol K.G."/>
            <person name="Koehler B."/>
            <person name="Kolukisaoglu U."/>
            <person name="Kubo M."/>
            <person name="Kurata T."/>
            <person name="Lalonde S."/>
            <person name="Li K."/>
            <person name="Li Y."/>
            <person name="Litt A."/>
            <person name="Lyons E."/>
            <person name="Manning G."/>
            <person name="Maruyama T."/>
            <person name="Michael T.P."/>
            <person name="Mikami K."/>
            <person name="Miyazaki S."/>
            <person name="Morinaga S."/>
            <person name="Murata T."/>
            <person name="Mueller-Roeber B."/>
            <person name="Nelson D.R."/>
            <person name="Obara M."/>
            <person name="Oguri Y."/>
            <person name="Olmstead R.G."/>
            <person name="Onodera N."/>
            <person name="Petersen B.L."/>
            <person name="Pils B."/>
            <person name="Prigge M."/>
            <person name="Rensing S.A."/>
            <person name="Riano-Pachon D.M."/>
            <person name="Roberts A.W."/>
            <person name="Sato Y."/>
            <person name="Scheller H.V."/>
            <person name="Schulz B."/>
            <person name="Schulz C."/>
            <person name="Shakirov E.V."/>
            <person name="Shibagaki N."/>
            <person name="Shinohara N."/>
            <person name="Shippen D.E."/>
            <person name="Soerensen I."/>
            <person name="Sotooka R."/>
            <person name="Sugimoto N."/>
            <person name="Sugita M."/>
            <person name="Sumikawa N."/>
            <person name="Tanurdzic M."/>
            <person name="Theissen G."/>
            <person name="Ulvskov P."/>
            <person name="Wakazuki S."/>
            <person name="Weng J.K."/>
            <person name="Willats W.W."/>
            <person name="Wipf D."/>
            <person name="Wolf P.G."/>
            <person name="Yang L."/>
            <person name="Zimmer A.D."/>
            <person name="Zhu Q."/>
            <person name="Mitros T."/>
            <person name="Hellsten U."/>
            <person name="Loque D."/>
            <person name="Otillar R."/>
            <person name="Salamov A."/>
            <person name="Schmutz J."/>
            <person name="Shapiro H."/>
            <person name="Lindquist E."/>
            <person name="Lucas S."/>
            <person name="Rokhsar D."/>
            <person name="Grigoriev I.V."/>
        </authorList>
    </citation>
    <scope>NUCLEOTIDE SEQUENCE [LARGE SCALE GENOMIC DNA]</scope>
</reference>
<dbReference type="SUPFAM" id="SSF51735">
    <property type="entry name" value="NAD(P)-binding Rossmann-fold domains"/>
    <property type="match status" value="1"/>
</dbReference>
<comment type="cofactor">
    <cofactor evidence="1 7">
        <name>Zn(2+)</name>
        <dbReference type="ChEBI" id="CHEBI:29105"/>
    </cofactor>
</comment>
<dbReference type="GO" id="GO:0008270">
    <property type="term" value="F:zinc ion binding"/>
    <property type="evidence" value="ECO:0000318"/>
    <property type="project" value="GO_Central"/>
</dbReference>
<evidence type="ECO:0000256" key="6">
    <source>
        <dbReference type="ARBA" id="ARBA00060764"/>
    </source>
</evidence>
<dbReference type="KEGG" id="smo:SELMODRAFT_102635"/>
<dbReference type="FunFam" id="3.90.180.10:FF:000067">
    <property type="entry name" value="alcohol dehydrogenase 1-like isoform X1"/>
    <property type="match status" value="1"/>
</dbReference>
<dbReference type="STRING" id="88036.D8RVX9"/>
<dbReference type="PANTHER" id="PTHR43880:SF56">
    <property type="entry name" value="ALCOHOL DEHYDROGENASE-LIKE 4"/>
    <property type="match status" value="1"/>
</dbReference>
<dbReference type="Proteomes" id="UP000001514">
    <property type="component" value="Unassembled WGS sequence"/>
</dbReference>
<dbReference type="EMBL" id="GL377591">
    <property type="protein sequence ID" value="EFJ24036.1"/>
    <property type="molecule type" value="Genomic_DNA"/>
</dbReference>
<accession>D8RVX9</accession>